<dbReference type="KEGG" id="nan:AArc1_1814"/>
<organism evidence="2 3">
    <name type="scientific">Natrarchaeobaculum sulfurireducens</name>
    <dbReference type="NCBI Taxonomy" id="2044521"/>
    <lineage>
        <taxon>Archaea</taxon>
        <taxon>Methanobacteriati</taxon>
        <taxon>Methanobacteriota</taxon>
        <taxon>Stenosarchaea group</taxon>
        <taxon>Halobacteria</taxon>
        <taxon>Halobacteriales</taxon>
        <taxon>Natrialbaceae</taxon>
        <taxon>Natrarchaeobaculum</taxon>
    </lineage>
</organism>
<name>A0A346PF43_9EURY</name>
<dbReference type="InterPro" id="IPR058361">
    <property type="entry name" value="DUF8048"/>
</dbReference>
<evidence type="ECO:0000313" key="2">
    <source>
        <dbReference type="EMBL" id="AXR78138.1"/>
    </source>
</evidence>
<feature type="domain" description="DUF8048" evidence="1">
    <location>
        <begin position="26"/>
        <end position="119"/>
    </location>
</feature>
<gene>
    <name evidence="2" type="ORF">AArc1_1814</name>
</gene>
<dbReference type="RefSeq" id="WP_117364239.1">
    <property type="nucleotide sequence ID" value="NZ_CP024047.1"/>
</dbReference>
<protein>
    <recommendedName>
        <fullName evidence="1">DUF8048 domain-containing protein</fullName>
    </recommendedName>
</protein>
<proteinExistence type="predicted"/>
<evidence type="ECO:0000259" key="1">
    <source>
        <dbReference type="Pfam" id="PF26222"/>
    </source>
</evidence>
<accession>A0A346PF43</accession>
<dbReference type="EMBL" id="CP024047">
    <property type="protein sequence ID" value="AXR78138.1"/>
    <property type="molecule type" value="Genomic_DNA"/>
</dbReference>
<reference evidence="3" key="1">
    <citation type="submission" date="2017-10" db="EMBL/GenBank/DDBJ databases">
        <title>Phenotypic and genomic properties of facultatively anaerobic sulfur-reducing natronoarchaea from hypersaline soda lakes.</title>
        <authorList>
            <person name="Sorokin D.Y."/>
            <person name="Kublanov I.V."/>
            <person name="Roman P."/>
            <person name="Sinninghe Damste J.S."/>
            <person name="Golyshin P.N."/>
            <person name="Rojo D."/>
            <person name="Ciordia S."/>
            <person name="Mena Md.C."/>
            <person name="Ferrer M."/>
            <person name="Messina E."/>
            <person name="Smedile F."/>
            <person name="La Spada G."/>
            <person name="La Cono V."/>
            <person name="Yakimov M.M."/>
        </authorList>
    </citation>
    <scope>NUCLEOTIDE SEQUENCE [LARGE SCALE GENOMIC DNA]</scope>
    <source>
        <strain evidence="3">AArc1</strain>
    </source>
</reference>
<dbReference type="Pfam" id="PF26222">
    <property type="entry name" value="DUF8048"/>
    <property type="match status" value="1"/>
</dbReference>
<evidence type="ECO:0000313" key="3">
    <source>
        <dbReference type="Proteomes" id="UP000258707"/>
    </source>
</evidence>
<sequence>MILTEETEVTFGEFSRACDLVEDYFGETLDDVALDAPVSKRQLVAVLARVQLSSHRLTVDELADADELVFQSDREVLYWLERDLWSELRHEHNIAADEDRAARAVHRRIVEAVDGTPECDRDPFVRIEHPLRYE</sequence>
<dbReference type="GeneID" id="37638606"/>
<dbReference type="Proteomes" id="UP000258707">
    <property type="component" value="Chromosome"/>
</dbReference>
<dbReference type="AlphaFoldDB" id="A0A346PF43"/>